<dbReference type="Pfam" id="PF06199">
    <property type="entry name" value="Phage_tail_2"/>
    <property type="match status" value="1"/>
</dbReference>
<evidence type="ECO:0000313" key="2">
    <source>
        <dbReference type="EMBL" id="KKM23666.1"/>
    </source>
</evidence>
<gene>
    <name evidence="2" type="ORF">LCGC14_1612870</name>
</gene>
<comment type="caution">
    <text evidence="2">The sequence shown here is derived from an EMBL/GenBank/DDBJ whole genome shotgun (WGS) entry which is preliminary data.</text>
</comment>
<evidence type="ECO:0000256" key="1">
    <source>
        <dbReference type="SAM" id="MobiDB-lite"/>
    </source>
</evidence>
<name>A0A0F9I7R3_9ZZZZ</name>
<dbReference type="EMBL" id="LAZR01013079">
    <property type="protein sequence ID" value="KKM23666.1"/>
    <property type="molecule type" value="Genomic_DNA"/>
</dbReference>
<sequence>MSDTRDNATNELFYITDSEPADESAKRLPTSYTKLGLAVSETISQSRNMIPANDKDSGDGETSIPGRSSGNASVNGNRPKDGNAGQIIADAAYDDKSLLWWLLSDNTIGDRAMHGKAYCENNEWGSDDQTVRTFSLTLNIQGLPTKFVIAT</sequence>
<proteinExistence type="predicted"/>
<reference evidence="2" key="1">
    <citation type="journal article" date="2015" name="Nature">
        <title>Complex archaea that bridge the gap between prokaryotes and eukaryotes.</title>
        <authorList>
            <person name="Spang A."/>
            <person name="Saw J.H."/>
            <person name="Jorgensen S.L."/>
            <person name="Zaremba-Niedzwiedzka K."/>
            <person name="Martijn J."/>
            <person name="Lind A.E."/>
            <person name="van Eijk R."/>
            <person name="Schleper C."/>
            <person name="Guy L."/>
            <person name="Ettema T.J."/>
        </authorList>
    </citation>
    <scope>NUCLEOTIDE SEQUENCE</scope>
</reference>
<accession>A0A0F9I7R3</accession>
<feature type="region of interest" description="Disordered" evidence="1">
    <location>
        <begin position="43"/>
        <end position="84"/>
    </location>
</feature>
<dbReference type="AlphaFoldDB" id="A0A0F9I7R3"/>
<feature type="compositionally biased region" description="Polar residues" evidence="1">
    <location>
        <begin position="65"/>
        <end position="76"/>
    </location>
</feature>
<feature type="region of interest" description="Disordered" evidence="1">
    <location>
        <begin position="1"/>
        <end position="27"/>
    </location>
</feature>
<protein>
    <submittedName>
        <fullName evidence="2">Uncharacterized protein</fullName>
    </submittedName>
</protein>
<organism evidence="2">
    <name type="scientific">marine sediment metagenome</name>
    <dbReference type="NCBI Taxonomy" id="412755"/>
    <lineage>
        <taxon>unclassified sequences</taxon>
        <taxon>metagenomes</taxon>
        <taxon>ecological metagenomes</taxon>
    </lineage>
</organism>
<dbReference type="InterPro" id="IPR011855">
    <property type="entry name" value="Phgtail_TP901_1"/>
</dbReference>